<organism evidence="1 2">
    <name type="scientific">Trichonephila clavata</name>
    <name type="common">Joro spider</name>
    <name type="synonym">Nephila clavata</name>
    <dbReference type="NCBI Taxonomy" id="2740835"/>
    <lineage>
        <taxon>Eukaryota</taxon>
        <taxon>Metazoa</taxon>
        <taxon>Ecdysozoa</taxon>
        <taxon>Arthropoda</taxon>
        <taxon>Chelicerata</taxon>
        <taxon>Arachnida</taxon>
        <taxon>Araneae</taxon>
        <taxon>Araneomorphae</taxon>
        <taxon>Entelegynae</taxon>
        <taxon>Araneoidea</taxon>
        <taxon>Nephilidae</taxon>
        <taxon>Trichonephila</taxon>
    </lineage>
</organism>
<dbReference type="PANTHER" id="PTHR34921">
    <property type="entry name" value="MEIOTIC RECOMBINATION PROTEIN REC114"/>
    <property type="match status" value="1"/>
</dbReference>
<comment type="caution">
    <text evidence="1">The sequence shown here is derived from an EMBL/GenBank/DDBJ whole genome shotgun (WGS) entry which is preliminary data.</text>
</comment>
<dbReference type="Proteomes" id="UP000887116">
    <property type="component" value="Unassembled WGS sequence"/>
</dbReference>
<dbReference type="AlphaFoldDB" id="A0A8X6GWM6"/>
<evidence type="ECO:0000313" key="1">
    <source>
        <dbReference type="EMBL" id="GFR12658.1"/>
    </source>
</evidence>
<dbReference type="InterPro" id="IPR029168">
    <property type="entry name" value="REC114L"/>
</dbReference>
<gene>
    <name evidence="1" type="primary">AVEN_42836_1</name>
    <name evidence="1" type="ORF">TNCT_472601</name>
</gene>
<dbReference type="EMBL" id="BMAO01006942">
    <property type="protein sequence ID" value="GFR12658.1"/>
    <property type="molecule type" value="Genomic_DNA"/>
</dbReference>
<dbReference type="PANTHER" id="PTHR34921:SF1">
    <property type="entry name" value="MEIOTIC RECOMBINATION PROTEIN REC114"/>
    <property type="match status" value="1"/>
</dbReference>
<keyword evidence="2" id="KW-1185">Reference proteome</keyword>
<sequence length="212" mass="24226">MAASIKCKFLLKKCARFLFGEELKSFSEQNEETEILDESCKGLWKLYPGENNDLILSYLESDHFLLTKKDVILESFSLPCSKLCLKGVAKADNLLMSCALQDGNIRQFRMQFDTQDGIDSIAKRKQCTDMLKKYIKIIDYDDEASETSKENKISSIDEFLLDKMLCRKGYSVSLSKENLKQILTLCLTDNTFPAYVAEVDKMLKNMENIGES</sequence>
<dbReference type="Pfam" id="PF15165">
    <property type="entry name" value="REC114-like"/>
    <property type="match status" value="1"/>
</dbReference>
<protein>
    <submittedName>
        <fullName evidence="1">Uncharacterized protein</fullName>
    </submittedName>
</protein>
<reference evidence="1" key="1">
    <citation type="submission" date="2020-07" db="EMBL/GenBank/DDBJ databases">
        <title>Multicomponent nature underlies the extraordinary mechanical properties of spider dragline silk.</title>
        <authorList>
            <person name="Kono N."/>
            <person name="Nakamura H."/>
            <person name="Mori M."/>
            <person name="Yoshida Y."/>
            <person name="Ohtoshi R."/>
            <person name="Malay A.D."/>
            <person name="Moran D.A.P."/>
            <person name="Tomita M."/>
            <person name="Numata K."/>
            <person name="Arakawa K."/>
        </authorList>
    </citation>
    <scope>NUCLEOTIDE SEQUENCE</scope>
</reference>
<name>A0A8X6GWM6_TRICU</name>
<proteinExistence type="predicted"/>
<accession>A0A8X6GWM6</accession>
<evidence type="ECO:0000313" key="2">
    <source>
        <dbReference type="Proteomes" id="UP000887116"/>
    </source>
</evidence>
<dbReference type="OrthoDB" id="6479200at2759"/>